<gene>
    <name evidence="5" type="ORF">DC082_01045</name>
</gene>
<keyword evidence="2 5" id="KW-0456">Lyase</keyword>
<sequence>MKQREQREQSRDSLSVAQSGDQSGAVTTGRELKLPLTKEVINSLKAGDLIYLTGSLYTGRDAAHKRMSEMLSRGEKLPIEVEGEVIYYAGPCPPKPGEAIGSVGPTTASRMDAYSPQLIAAGLVAMIGKGSRSQEVIEAIKRHNGIYFAAIGGVAALMGKCVIAAEVVAFEDLGPEAIRRLEVKKLPLIVAIDSTGKSLYP</sequence>
<dbReference type="NCBIfam" id="TIGR00723">
    <property type="entry name" value="ttdB_fumA_fumB"/>
    <property type="match status" value="1"/>
</dbReference>
<protein>
    <submittedName>
        <fullName evidence="5">Fe-S-containing hydro-lyase</fullName>
    </submittedName>
</protein>
<dbReference type="Gene3D" id="3.20.130.10">
    <property type="entry name" value="Fe-S hydro-lyase, tartrate dehydratase beta-type, catalytic domain"/>
    <property type="match status" value="1"/>
</dbReference>
<evidence type="ECO:0000256" key="2">
    <source>
        <dbReference type="ARBA" id="ARBA00023239"/>
    </source>
</evidence>
<dbReference type="RefSeq" id="WP_109235367.1">
    <property type="nucleotide sequence ID" value="NZ_BMXZ01000001.1"/>
</dbReference>
<organism evidence="5 6">
    <name type="scientific">Ignatzschineria indica</name>
    <dbReference type="NCBI Taxonomy" id="472583"/>
    <lineage>
        <taxon>Bacteria</taxon>
        <taxon>Pseudomonadati</taxon>
        <taxon>Pseudomonadota</taxon>
        <taxon>Gammaproteobacteria</taxon>
        <taxon>Cardiobacteriales</taxon>
        <taxon>Ignatzschineriaceae</taxon>
        <taxon>Ignatzschineria</taxon>
    </lineage>
</organism>
<dbReference type="Proteomes" id="UP000244948">
    <property type="component" value="Unassembled WGS sequence"/>
</dbReference>
<feature type="compositionally biased region" description="Basic and acidic residues" evidence="3">
    <location>
        <begin position="1"/>
        <end position="11"/>
    </location>
</feature>
<proteinExistence type="inferred from homology"/>
<feature type="compositionally biased region" description="Polar residues" evidence="3">
    <location>
        <begin position="12"/>
        <end position="26"/>
    </location>
</feature>
<dbReference type="PANTHER" id="PTHR43351:SF2">
    <property type="entry name" value="L(+)-TARTRATE DEHYDRATASE SUBUNIT BETA-RELATED"/>
    <property type="match status" value="1"/>
</dbReference>
<accession>A0A2U2ALR3</accession>
<dbReference type="Pfam" id="PF05683">
    <property type="entry name" value="Fumerase_C"/>
    <property type="match status" value="1"/>
</dbReference>
<dbReference type="InterPro" id="IPR004647">
    <property type="entry name" value="Fe-S_hydro-lyase_TtdB-typ_cat"/>
</dbReference>
<evidence type="ECO:0000313" key="5">
    <source>
        <dbReference type="EMBL" id="PWD84163.1"/>
    </source>
</evidence>
<feature type="domain" description="Fe-S hydro-lyase tartrate dehydratase beta-type catalytic" evidence="4">
    <location>
        <begin position="30"/>
        <end position="200"/>
    </location>
</feature>
<dbReference type="AlphaFoldDB" id="A0A2U2ALR3"/>
<feature type="region of interest" description="Disordered" evidence="3">
    <location>
        <begin position="1"/>
        <end position="26"/>
    </location>
</feature>
<dbReference type="GO" id="GO:0016836">
    <property type="term" value="F:hydro-lyase activity"/>
    <property type="evidence" value="ECO:0007669"/>
    <property type="project" value="InterPro"/>
</dbReference>
<comment type="caution">
    <text evidence="5">The sequence shown here is derived from an EMBL/GenBank/DDBJ whole genome shotgun (WGS) entry which is preliminary data.</text>
</comment>
<dbReference type="PANTHER" id="PTHR43351">
    <property type="entry name" value="L(+)-TARTRATE DEHYDRATASE SUBUNIT BETA"/>
    <property type="match status" value="1"/>
</dbReference>
<comment type="similarity">
    <text evidence="1">Belongs to the class-I fumarase family.</text>
</comment>
<dbReference type="EMBL" id="QEWR01000002">
    <property type="protein sequence ID" value="PWD84163.1"/>
    <property type="molecule type" value="Genomic_DNA"/>
</dbReference>
<dbReference type="InterPro" id="IPR036660">
    <property type="entry name" value="Fe-S_hydroAse_TtdB_cat_sf"/>
</dbReference>
<evidence type="ECO:0000313" key="6">
    <source>
        <dbReference type="Proteomes" id="UP000244948"/>
    </source>
</evidence>
<evidence type="ECO:0000256" key="3">
    <source>
        <dbReference type="SAM" id="MobiDB-lite"/>
    </source>
</evidence>
<evidence type="ECO:0000259" key="4">
    <source>
        <dbReference type="Pfam" id="PF05683"/>
    </source>
</evidence>
<dbReference type="SUPFAM" id="SSF117457">
    <property type="entry name" value="FumA C-terminal domain-like"/>
    <property type="match status" value="1"/>
</dbReference>
<evidence type="ECO:0000256" key="1">
    <source>
        <dbReference type="ARBA" id="ARBA00008876"/>
    </source>
</evidence>
<reference evidence="5 6" key="1">
    <citation type="journal article" date="2018" name="Genome Announc.">
        <title>Ignatzschineria cameli sp. nov., isolated from necrotic foot tissue of dromedaries (Camelus dromedarius) and associated maggots (Wohlfahrtia species) in Dubai.</title>
        <authorList>
            <person name="Tsang C.C."/>
            <person name="Tang J.Y."/>
            <person name="Fong J.Y."/>
            <person name="Kinne J."/>
            <person name="Lee H.H."/>
            <person name="Joseph M."/>
            <person name="Jose S."/>
            <person name="Schuster R.K."/>
            <person name="Tang Y."/>
            <person name="Sivakumar S."/>
            <person name="Chen J.H."/>
            <person name="Teng J.L."/>
            <person name="Lau S.K."/>
            <person name="Wernery U."/>
            <person name="Woo P.C."/>
        </authorList>
    </citation>
    <scope>NUCLEOTIDE SEQUENCE [LARGE SCALE GENOMIC DNA]</scope>
    <source>
        <strain evidence="5 6">KCTC 22643</strain>
    </source>
</reference>
<dbReference type="NCBIfam" id="NF005310">
    <property type="entry name" value="PRK06842.1"/>
    <property type="match status" value="1"/>
</dbReference>
<keyword evidence="6" id="KW-1185">Reference proteome</keyword>
<name>A0A2U2ALR3_9GAMM</name>